<keyword evidence="1" id="KW-1133">Transmembrane helix</keyword>
<organism evidence="3">
    <name type="scientific">viral metagenome</name>
    <dbReference type="NCBI Taxonomy" id="1070528"/>
    <lineage>
        <taxon>unclassified sequences</taxon>
        <taxon>metagenomes</taxon>
        <taxon>organismal metagenomes</taxon>
    </lineage>
</organism>
<proteinExistence type="predicted"/>
<name>A0A6M3KKI5_9ZZZZ</name>
<sequence length="61" mass="6753">MTCEQLVTLALVIIAALLVLFGVLACVALRFWLAWGDEMRPGDYSDVEWPPDFTKPGAGRE</sequence>
<dbReference type="EMBL" id="MT141292">
    <property type="protein sequence ID" value="QJA57795.1"/>
    <property type="molecule type" value="Genomic_DNA"/>
</dbReference>
<gene>
    <name evidence="3" type="ORF">MM415A00400_0006</name>
    <name evidence="2" type="ORF">MM415B01564_0011</name>
</gene>
<dbReference type="EMBL" id="MT142490">
    <property type="protein sequence ID" value="QJA82533.1"/>
    <property type="molecule type" value="Genomic_DNA"/>
</dbReference>
<evidence type="ECO:0000313" key="3">
    <source>
        <dbReference type="EMBL" id="QJA82533.1"/>
    </source>
</evidence>
<keyword evidence="1" id="KW-0812">Transmembrane</keyword>
<protein>
    <submittedName>
        <fullName evidence="3">Uncharacterized protein</fullName>
    </submittedName>
</protein>
<evidence type="ECO:0000313" key="2">
    <source>
        <dbReference type="EMBL" id="QJA57795.1"/>
    </source>
</evidence>
<evidence type="ECO:0000256" key="1">
    <source>
        <dbReference type="SAM" id="Phobius"/>
    </source>
</evidence>
<keyword evidence="1" id="KW-0472">Membrane</keyword>
<accession>A0A6M3KKI5</accession>
<reference evidence="3" key="1">
    <citation type="submission" date="2020-03" db="EMBL/GenBank/DDBJ databases">
        <title>The deep terrestrial virosphere.</title>
        <authorList>
            <person name="Holmfeldt K."/>
            <person name="Nilsson E."/>
            <person name="Simone D."/>
            <person name="Lopez-Fernandez M."/>
            <person name="Wu X."/>
            <person name="de Brujin I."/>
            <person name="Lundin D."/>
            <person name="Andersson A."/>
            <person name="Bertilsson S."/>
            <person name="Dopson M."/>
        </authorList>
    </citation>
    <scope>NUCLEOTIDE SEQUENCE</scope>
    <source>
        <strain evidence="3">MM415A00400</strain>
        <strain evidence="2">MM415B01564</strain>
    </source>
</reference>
<dbReference type="AlphaFoldDB" id="A0A6M3KKI5"/>
<feature type="transmembrane region" description="Helical" evidence="1">
    <location>
        <begin position="6"/>
        <end position="33"/>
    </location>
</feature>